<evidence type="ECO:0000256" key="1">
    <source>
        <dbReference type="SAM" id="SignalP"/>
    </source>
</evidence>
<evidence type="ECO:0008006" key="4">
    <source>
        <dbReference type="Google" id="ProtNLM"/>
    </source>
</evidence>
<evidence type="ECO:0000313" key="2">
    <source>
        <dbReference type="EMBL" id="NLR79299.1"/>
    </source>
</evidence>
<name>A0A847SPU3_9BACT</name>
<dbReference type="PROSITE" id="PS51257">
    <property type="entry name" value="PROKAR_LIPOPROTEIN"/>
    <property type="match status" value="1"/>
</dbReference>
<dbReference type="AlphaFoldDB" id="A0A847SPU3"/>
<accession>A0A847SPU3</accession>
<organism evidence="2 3">
    <name type="scientific">Chitinophaga eiseniae</name>
    <dbReference type="NCBI Taxonomy" id="634771"/>
    <lineage>
        <taxon>Bacteria</taxon>
        <taxon>Pseudomonadati</taxon>
        <taxon>Bacteroidota</taxon>
        <taxon>Chitinophagia</taxon>
        <taxon>Chitinophagales</taxon>
        <taxon>Chitinophagaceae</taxon>
        <taxon>Chitinophaga</taxon>
    </lineage>
</organism>
<protein>
    <recommendedName>
        <fullName evidence="4">Lipoprotein</fullName>
    </recommendedName>
</protein>
<gene>
    <name evidence="2" type="ORF">HGH91_11720</name>
</gene>
<feature type="signal peptide" evidence="1">
    <location>
        <begin position="1"/>
        <end position="19"/>
    </location>
</feature>
<keyword evidence="3" id="KW-1185">Reference proteome</keyword>
<comment type="caution">
    <text evidence="2">The sequence shown here is derived from an EMBL/GenBank/DDBJ whole genome shotgun (WGS) entry which is preliminary data.</text>
</comment>
<dbReference type="RefSeq" id="WP_168738615.1">
    <property type="nucleotide sequence ID" value="NZ_JABAHZ010000002.1"/>
</dbReference>
<feature type="chain" id="PRO_5032904794" description="Lipoprotein" evidence="1">
    <location>
        <begin position="20"/>
        <end position="151"/>
    </location>
</feature>
<dbReference type="Proteomes" id="UP000552864">
    <property type="component" value="Unassembled WGS sequence"/>
</dbReference>
<sequence>MRIKLLLAAIIAIGMGLSACSKKNDLAPAGTFAFKLDTISYHSNSTEGYITDTIEAGKKTLVIDGVTNNFGYHMELMITFPDSVRVGSYEVGTEMSLMDIQQKAVGYVSKAIKINITSINSKHAEGNFSGVLSNGDIEKPLTDGTFKVEIY</sequence>
<reference evidence="2 3" key="1">
    <citation type="submission" date="2020-04" db="EMBL/GenBank/DDBJ databases">
        <authorList>
            <person name="Yin C."/>
        </authorList>
    </citation>
    <scope>NUCLEOTIDE SEQUENCE [LARGE SCALE GENOMIC DNA]</scope>
    <source>
        <strain evidence="2 3">Ak56</strain>
    </source>
</reference>
<proteinExistence type="predicted"/>
<keyword evidence="1" id="KW-0732">Signal</keyword>
<dbReference type="EMBL" id="JABAHZ010000002">
    <property type="protein sequence ID" value="NLR79299.1"/>
    <property type="molecule type" value="Genomic_DNA"/>
</dbReference>
<evidence type="ECO:0000313" key="3">
    <source>
        <dbReference type="Proteomes" id="UP000552864"/>
    </source>
</evidence>